<evidence type="ECO:0000256" key="2">
    <source>
        <dbReference type="ARBA" id="ARBA00005582"/>
    </source>
</evidence>
<name>S1NEJ0_9ENTE</name>
<dbReference type="Pfam" id="PF00293">
    <property type="entry name" value="NUDIX"/>
    <property type="match status" value="1"/>
</dbReference>
<comment type="cofactor">
    <cofactor evidence="1">
        <name>Mg(2+)</name>
        <dbReference type="ChEBI" id="CHEBI:18420"/>
    </cofactor>
</comment>
<dbReference type="PROSITE" id="PS51462">
    <property type="entry name" value="NUDIX"/>
    <property type="match status" value="1"/>
</dbReference>
<dbReference type="PANTHER" id="PTHR47707:SF1">
    <property type="entry name" value="NUDIX HYDROLASE FAMILY PROTEIN"/>
    <property type="match status" value="1"/>
</dbReference>
<evidence type="ECO:0000259" key="12">
    <source>
        <dbReference type="PROSITE" id="PS51462"/>
    </source>
</evidence>
<evidence type="ECO:0000256" key="7">
    <source>
        <dbReference type="ARBA" id="ARBA00022801"/>
    </source>
</evidence>
<evidence type="ECO:0000313" key="14">
    <source>
        <dbReference type="Proteomes" id="UP000014113"/>
    </source>
</evidence>
<dbReference type="GO" id="GO:0035539">
    <property type="term" value="F:8-oxo-7,8-dihydrodeoxyguanosine triphosphate pyrophosphatase activity"/>
    <property type="evidence" value="ECO:0007669"/>
    <property type="project" value="UniProtKB-EC"/>
</dbReference>
<dbReference type="Gene3D" id="3.90.79.10">
    <property type="entry name" value="Nucleoside Triphosphate Pyrophosphohydrolase"/>
    <property type="match status" value="1"/>
</dbReference>
<dbReference type="GO" id="GO:0044715">
    <property type="term" value="F:8-oxo-dGDP phosphatase activity"/>
    <property type="evidence" value="ECO:0007669"/>
    <property type="project" value="TreeGrafter"/>
</dbReference>
<accession>S1NEJ0</accession>
<evidence type="ECO:0000256" key="9">
    <source>
        <dbReference type="ARBA" id="ARBA00023204"/>
    </source>
</evidence>
<comment type="caution">
    <text evidence="13">The sequence shown here is derived from an EMBL/GenBank/DDBJ whole genome shotgun (WGS) entry which is preliminary data.</text>
</comment>
<dbReference type="PATRIC" id="fig|1121865.3.peg.723"/>
<organism evidence="13 14">
    <name type="scientific">Enterococcus columbae DSM 7374 = ATCC 51263</name>
    <dbReference type="NCBI Taxonomy" id="1121865"/>
    <lineage>
        <taxon>Bacteria</taxon>
        <taxon>Bacillati</taxon>
        <taxon>Bacillota</taxon>
        <taxon>Bacilli</taxon>
        <taxon>Lactobacillales</taxon>
        <taxon>Enterococcaceae</taxon>
        <taxon>Enterococcus</taxon>
    </lineage>
</organism>
<dbReference type="InterPro" id="IPR015797">
    <property type="entry name" value="NUDIX_hydrolase-like_dom_sf"/>
</dbReference>
<reference evidence="13 14" key="1">
    <citation type="submission" date="2013-03" db="EMBL/GenBank/DDBJ databases">
        <title>The Genome Sequence of Enterococcus columbae ATCC_51263 (PacBio/Illumina hybrid assembly).</title>
        <authorList>
            <consortium name="The Broad Institute Genomics Platform"/>
            <consortium name="The Broad Institute Genome Sequencing Center for Infectious Disease"/>
            <person name="Earl A."/>
            <person name="Russ C."/>
            <person name="Gilmore M."/>
            <person name="Surin D."/>
            <person name="Walker B."/>
            <person name="Young S."/>
            <person name="Zeng Q."/>
            <person name="Gargeya S."/>
            <person name="Fitzgerald M."/>
            <person name="Haas B."/>
            <person name="Abouelleil A."/>
            <person name="Allen A.W."/>
            <person name="Alvarado L."/>
            <person name="Arachchi H.M."/>
            <person name="Berlin A.M."/>
            <person name="Chapman S.B."/>
            <person name="Gainer-Dewar J."/>
            <person name="Goldberg J."/>
            <person name="Griggs A."/>
            <person name="Gujja S."/>
            <person name="Hansen M."/>
            <person name="Howarth C."/>
            <person name="Imamovic A."/>
            <person name="Ireland A."/>
            <person name="Larimer J."/>
            <person name="McCowan C."/>
            <person name="Murphy C."/>
            <person name="Pearson M."/>
            <person name="Poon T.W."/>
            <person name="Priest M."/>
            <person name="Roberts A."/>
            <person name="Saif S."/>
            <person name="Shea T."/>
            <person name="Sisk P."/>
            <person name="Sykes S."/>
            <person name="Wortman J."/>
            <person name="Nusbaum C."/>
            <person name="Birren B."/>
        </authorList>
    </citation>
    <scope>NUCLEOTIDE SEQUENCE [LARGE SCALE GENOMIC DNA]</scope>
    <source>
        <strain evidence="13 14">ATCC 51263</strain>
    </source>
</reference>
<keyword evidence="5" id="KW-0479">Metal-binding</keyword>
<dbReference type="RefSeq" id="WP_016182896.1">
    <property type="nucleotide sequence ID" value="NZ_JXKI01000021.1"/>
</dbReference>
<feature type="domain" description="Nudix hydrolase" evidence="12">
    <location>
        <begin position="25"/>
        <end position="164"/>
    </location>
</feature>
<keyword evidence="9" id="KW-0234">DNA repair</keyword>
<sequence length="181" mass="21036">MCKFQVEELSLLLKDTEWPFTSIKSHRQIVRAIVFDEAGFFYFVGVSRDDEFGKSDSIETSGGGVEQGESQMHALNRELKEELGIEVEIICKLAQVEDDYHLLKRHNVSHYYLCKMLSQGMRQLTEMERNHLQLSVIKCRYNEAVQFYGENTSTPFGRLVSNRELPVLKYAKQIIDEKHLL</sequence>
<dbReference type="AlphaFoldDB" id="S1NEJ0"/>
<dbReference type="PROSITE" id="PS00893">
    <property type="entry name" value="NUDIX_BOX"/>
    <property type="match status" value="1"/>
</dbReference>
<dbReference type="eggNOG" id="COG0494">
    <property type="taxonomic scope" value="Bacteria"/>
</dbReference>
<dbReference type="OrthoDB" id="2315469at2"/>
<dbReference type="InterPro" id="IPR047127">
    <property type="entry name" value="MutT-like"/>
</dbReference>
<dbReference type="EC" id="3.6.1.55" evidence="11"/>
<dbReference type="Proteomes" id="UP000014113">
    <property type="component" value="Unassembled WGS sequence"/>
</dbReference>
<comment type="similarity">
    <text evidence="2">Belongs to the Nudix hydrolase family.</text>
</comment>
<keyword evidence="4" id="KW-0235">DNA replication</keyword>
<evidence type="ECO:0000256" key="3">
    <source>
        <dbReference type="ARBA" id="ARBA00022457"/>
    </source>
</evidence>
<protein>
    <recommendedName>
        <fullName evidence="11">8-oxo-dGTP diphosphatase</fullName>
        <ecNumber evidence="11">3.6.1.55</ecNumber>
    </recommendedName>
</protein>
<evidence type="ECO:0000256" key="10">
    <source>
        <dbReference type="ARBA" id="ARBA00035861"/>
    </source>
</evidence>
<evidence type="ECO:0000256" key="11">
    <source>
        <dbReference type="ARBA" id="ARBA00038905"/>
    </source>
</evidence>
<dbReference type="PANTHER" id="PTHR47707">
    <property type="entry name" value="8-OXO-DGTP DIPHOSPHATASE"/>
    <property type="match status" value="1"/>
</dbReference>
<keyword evidence="8" id="KW-0460">Magnesium</keyword>
<evidence type="ECO:0000256" key="5">
    <source>
        <dbReference type="ARBA" id="ARBA00022723"/>
    </source>
</evidence>
<dbReference type="SUPFAM" id="SSF55811">
    <property type="entry name" value="Nudix"/>
    <property type="match status" value="1"/>
</dbReference>
<proteinExistence type="inferred from homology"/>
<evidence type="ECO:0000256" key="1">
    <source>
        <dbReference type="ARBA" id="ARBA00001946"/>
    </source>
</evidence>
<keyword evidence="7" id="KW-0378">Hydrolase</keyword>
<evidence type="ECO:0000256" key="6">
    <source>
        <dbReference type="ARBA" id="ARBA00022763"/>
    </source>
</evidence>
<dbReference type="EMBL" id="ASWJ01000003">
    <property type="protein sequence ID" value="EOW87427.1"/>
    <property type="molecule type" value="Genomic_DNA"/>
</dbReference>
<dbReference type="GO" id="GO:0008413">
    <property type="term" value="F:8-oxo-7,8-dihydroguanosine triphosphate pyrophosphatase activity"/>
    <property type="evidence" value="ECO:0007669"/>
    <property type="project" value="TreeGrafter"/>
</dbReference>
<keyword evidence="14" id="KW-1185">Reference proteome</keyword>
<dbReference type="GO" id="GO:0044716">
    <property type="term" value="F:8-oxo-GDP phosphatase activity"/>
    <property type="evidence" value="ECO:0007669"/>
    <property type="project" value="TreeGrafter"/>
</dbReference>
<keyword evidence="6" id="KW-0227">DNA damage</keyword>
<gene>
    <name evidence="13" type="ORF">I568_00471</name>
</gene>
<dbReference type="InterPro" id="IPR020084">
    <property type="entry name" value="NUDIX_hydrolase_CS"/>
</dbReference>
<dbReference type="InterPro" id="IPR000086">
    <property type="entry name" value="NUDIX_hydrolase_dom"/>
</dbReference>
<keyword evidence="3" id="KW-0515">Mutator protein</keyword>
<comment type="catalytic activity">
    <reaction evidence="10">
        <text>8-oxo-dGTP + H2O = 8-oxo-dGMP + diphosphate + H(+)</text>
        <dbReference type="Rhea" id="RHEA:31575"/>
        <dbReference type="ChEBI" id="CHEBI:15377"/>
        <dbReference type="ChEBI" id="CHEBI:15378"/>
        <dbReference type="ChEBI" id="CHEBI:33019"/>
        <dbReference type="ChEBI" id="CHEBI:63224"/>
        <dbReference type="ChEBI" id="CHEBI:77896"/>
        <dbReference type="EC" id="3.6.1.55"/>
    </reaction>
</comment>
<dbReference type="GO" id="GO:0006260">
    <property type="term" value="P:DNA replication"/>
    <property type="evidence" value="ECO:0007669"/>
    <property type="project" value="UniProtKB-KW"/>
</dbReference>
<evidence type="ECO:0000256" key="8">
    <source>
        <dbReference type="ARBA" id="ARBA00022842"/>
    </source>
</evidence>
<dbReference type="STRING" id="1121865.OMW_00733"/>
<dbReference type="GO" id="GO:0046872">
    <property type="term" value="F:metal ion binding"/>
    <property type="evidence" value="ECO:0007669"/>
    <property type="project" value="UniProtKB-KW"/>
</dbReference>
<evidence type="ECO:0000256" key="4">
    <source>
        <dbReference type="ARBA" id="ARBA00022705"/>
    </source>
</evidence>
<dbReference type="GO" id="GO:0006281">
    <property type="term" value="P:DNA repair"/>
    <property type="evidence" value="ECO:0007669"/>
    <property type="project" value="UniProtKB-KW"/>
</dbReference>
<evidence type="ECO:0000313" key="13">
    <source>
        <dbReference type="EMBL" id="EOW87427.1"/>
    </source>
</evidence>